<organism evidence="4 5">
    <name type="scientific">Evansella vedderi</name>
    <dbReference type="NCBI Taxonomy" id="38282"/>
    <lineage>
        <taxon>Bacteria</taxon>
        <taxon>Bacillati</taxon>
        <taxon>Bacillota</taxon>
        <taxon>Bacilli</taxon>
        <taxon>Bacillales</taxon>
        <taxon>Bacillaceae</taxon>
        <taxon>Evansella</taxon>
    </lineage>
</organism>
<dbReference type="Gene3D" id="3.40.50.850">
    <property type="entry name" value="Isochorismatase-like"/>
    <property type="match status" value="1"/>
</dbReference>
<dbReference type="InterPro" id="IPR000868">
    <property type="entry name" value="Isochorismatase-like_dom"/>
</dbReference>
<keyword evidence="5" id="KW-1185">Reference proteome</keyword>
<evidence type="ECO:0000256" key="1">
    <source>
        <dbReference type="ARBA" id="ARBA00006336"/>
    </source>
</evidence>
<sequence length="203" mass="22487">MSGYFDGFGHQIGIGTNPAIIVVDYIKGFTDPDSPLGSEYSSELLATKKLLREARSNRIPVLFTTVSYDAPELDGGYFVKKVPALEVLRSTSSYTEVDSRLEWDERKEVLVVKKFASAFFGTNLHSLLTSMKIDTLIVVGCTTSGCVRATVVDGLQYGYRVTVPMECVGDRSSKAHEANLYDMNQKYADVRSLDTVLSELNRM</sequence>
<dbReference type="EMBL" id="JAUSUG010000016">
    <property type="protein sequence ID" value="MDQ0256292.1"/>
    <property type="molecule type" value="Genomic_DNA"/>
</dbReference>
<evidence type="ECO:0000313" key="5">
    <source>
        <dbReference type="Proteomes" id="UP001230005"/>
    </source>
</evidence>
<gene>
    <name evidence="4" type="ORF">J2S74_003712</name>
</gene>
<name>A0ABT9ZYH3_9BACI</name>
<dbReference type="RefSeq" id="WP_307328209.1">
    <property type="nucleotide sequence ID" value="NZ_JAUSUG010000016.1"/>
</dbReference>
<dbReference type="InterPro" id="IPR036380">
    <property type="entry name" value="Isochorismatase-like_sf"/>
</dbReference>
<proteinExistence type="inferred from homology"/>
<dbReference type="Pfam" id="PF00857">
    <property type="entry name" value="Isochorismatase"/>
    <property type="match status" value="1"/>
</dbReference>
<dbReference type="SUPFAM" id="SSF52499">
    <property type="entry name" value="Isochorismatase-like hydrolases"/>
    <property type="match status" value="1"/>
</dbReference>
<dbReference type="InterPro" id="IPR050272">
    <property type="entry name" value="Isochorismatase-like_hydrls"/>
</dbReference>
<dbReference type="PANTHER" id="PTHR43540">
    <property type="entry name" value="PEROXYUREIDOACRYLATE/UREIDOACRYLATE AMIDOHYDROLASE-RELATED"/>
    <property type="match status" value="1"/>
</dbReference>
<evidence type="ECO:0000313" key="4">
    <source>
        <dbReference type="EMBL" id="MDQ0256292.1"/>
    </source>
</evidence>
<dbReference type="PANTHER" id="PTHR43540:SF1">
    <property type="entry name" value="ISOCHORISMATASE HYDROLASE"/>
    <property type="match status" value="1"/>
</dbReference>
<evidence type="ECO:0000256" key="2">
    <source>
        <dbReference type="ARBA" id="ARBA00022801"/>
    </source>
</evidence>
<evidence type="ECO:0000259" key="3">
    <source>
        <dbReference type="Pfam" id="PF00857"/>
    </source>
</evidence>
<feature type="domain" description="Isochorismatase-like" evidence="3">
    <location>
        <begin position="19"/>
        <end position="193"/>
    </location>
</feature>
<reference evidence="4 5" key="1">
    <citation type="submission" date="2023-07" db="EMBL/GenBank/DDBJ databases">
        <title>Genomic Encyclopedia of Type Strains, Phase IV (KMG-IV): sequencing the most valuable type-strain genomes for metagenomic binning, comparative biology and taxonomic classification.</title>
        <authorList>
            <person name="Goeker M."/>
        </authorList>
    </citation>
    <scope>NUCLEOTIDE SEQUENCE [LARGE SCALE GENOMIC DNA]</scope>
    <source>
        <strain evidence="4 5">DSM 9768</strain>
    </source>
</reference>
<comment type="caution">
    <text evidence="4">The sequence shown here is derived from an EMBL/GenBank/DDBJ whole genome shotgun (WGS) entry which is preliminary data.</text>
</comment>
<comment type="similarity">
    <text evidence="1">Belongs to the isochorismatase family.</text>
</comment>
<accession>A0ABT9ZYH3</accession>
<keyword evidence="2" id="KW-0378">Hydrolase</keyword>
<protein>
    <submittedName>
        <fullName evidence="4">Nicotinamidase-related amidase</fullName>
    </submittedName>
</protein>
<dbReference type="Proteomes" id="UP001230005">
    <property type="component" value="Unassembled WGS sequence"/>
</dbReference>